<evidence type="ECO:0000256" key="1">
    <source>
        <dbReference type="SAM" id="MobiDB-lite"/>
    </source>
</evidence>
<sequence length="184" mass="20581">MEKHKSQGNKHGLCVAHGARSVPFRAIGCCKYARGRGLCYAHYKQADNRNTALVVPIVQVDQFSIDTMEPYVEGEEELESLLPMDPMLLEILDFIQRAQLAMPSAMTTSPKGEKRETKKPKKMKTEHGHKNATISYPLAQAAGLTRTTAYAWQEIQFPDVLATTHEMASVDESSNLLDDLLKDF</sequence>
<gene>
    <name evidence="3" type="primary">Aste57867_10983</name>
    <name evidence="2" type="ORF">As57867_010942</name>
    <name evidence="3" type="ORF">ASTE57867_10983</name>
</gene>
<name>A0A485KTH2_9STRA</name>
<feature type="region of interest" description="Disordered" evidence="1">
    <location>
        <begin position="104"/>
        <end position="128"/>
    </location>
</feature>
<organism evidence="3 4">
    <name type="scientific">Aphanomyces stellatus</name>
    <dbReference type="NCBI Taxonomy" id="120398"/>
    <lineage>
        <taxon>Eukaryota</taxon>
        <taxon>Sar</taxon>
        <taxon>Stramenopiles</taxon>
        <taxon>Oomycota</taxon>
        <taxon>Saprolegniomycetes</taxon>
        <taxon>Saprolegniales</taxon>
        <taxon>Verrucalvaceae</taxon>
        <taxon>Aphanomyces</taxon>
    </lineage>
</organism>
<dbReference type="Proteomes" id="UP000332933">
    <property type="component" value="Unassembled WGS sequence"/>
</dbReference>
<evidence type="ECO:0000313" key="2">
    <source>
        <dbReference type="EMBL" id="KAF0698381.1"/>
    </source>
</evidence>
<dbReference type="EMBL" id="VJMH01005243">
    <property type="protein sequence ID" value="KAF0698381.1"/>
    <property type="molecule type" value="Genomic_DNA"/>
</dbReference>
<reference evidence="3 4" key="1">
    <citation type="submission" date="2019-03" db="EMBL/GenBank/DDBJ databases">
        <authorList>
            <person name="Gaulin E."/>
            <person name="Dumas B."/>
        </authorList>
    </citation>
    <scope>NUCLEOTIDE SEQUENCE [LARGE SCALE GENOMIC DNA]</scope>
    <source>
        <strain evidence="3">CBS 568.67</strain>
    </source>
</reference>
<protein>
    <submittedName>
        <fullName evidence="3">Aste57867_10983 protein</fullName>
    </submittedName>
</protein>
<keyword evidence="4" id="KW-1185">Reference proteome</keyword>
<evidence type="ECO:0000313" key="4">
    <source>
        <dbReference type="Proteomes" id="UP000332933"/>
    </source>
</evidence>
<dbReference type="AlphaFoldDB" id="A0A485KTH2"/>
<reference evidence="2" key="2">
    <citation type="submission" date="2019-06" db="EMBL/GenBank/DDBJ databases">
        <title>Genomics analysis of Aphanomyces spp. identifies a new class of oomycete effector associated with host adaptation.</title>
        <authorList>
            <person name="Gaulin E."/>
        </authorList>
    </citation>
    <scope>NUCLEOTIDE SEQUENCE</scope>
    <source>
        <strain evidence="2">CBS 578.67</strain>
    </source>
</reference>
<dbReference type="EMBL" id="CAADRA010005264">
    <property type="protein sequence ID" value="VFT87851.1"/>
    <property type="molecule type" value="Genomic_DNA"/>
</dbReference>
<proteinExistence type="predicted"/>
<evidence type="ECO:0000313" key="3">
    <source>
        <dbReference type="EMBL" id="VFT87851.1"/>
    </source>
</evidence>
<accession>A0A485KTH2</accession>